<organism evidence="2 3">
    <name type="scientific">Ceratocystis fimbriata CBS 114723</name>
    <dbReference type="NCBI Taxonomy" id="1035309"/>
    <lineage>
        <taxon>Eukaryota</taxon>
        <taxon>Fungi</taxon>
        <taxon>Dikarya</taxon>
        <taxon>Ascomycota</taxon>
        <taxon>Pezizomycotina</taxon>
        <taxon>Sordariomycetes</taxon>
        <taxon>Hypocreomycetidae</taxon>
        <taxon>Microascales</taxon>
        <taxon>Ceratocystidaceae</taxon>
        <taxon>Ceratocystis</taxon>
    </lineage>
</organism>
<reference evidence="2 3" key="1">
    <citation type="journal article" date="2013" name="Fungal Biol.">
        <title>Analysis of microsatellite markers in the genome of the plant pathogen Ceratocystis fimbriata.</title>
        <authorList>
            <person name="Simpson M.C."/>
            <person name="Wilken P.M."/>
            <person name="Coetzee M.P."/>
            <person name="Wingfield M.J."/>
            <person name="Wingfield B.D."/>
        </authorList>
    </citation>
    <scope>NUCLEOTIDE SEQUENCE [LARGE SCALE GENOMIC DNA]</scope>
    <source>
        <strain evidence="2 3">CBS 114723</strain>
    </source>
</reference>
<comment type="caution">
    <text evidence="2">The sequence shown here is derived from an EMBL/GenBank/DDBJ whole genome shotgun (WGS) entry which is preliminary data.</text>
</comment>
<dbReference type="AlphaFoldDB" id="A0A2C5XKC4"/>
<evidence type="ECO:0000256" key="1">
    <source>
        <dbReference type="SAM" id="MobiDB-lite"/>
    </source>
</evidence>
<dbReference type="Proteomes" id="UP000222788">
    <property type="component" value="Unassembled WGS sequence"/>
</dbReference>
<dbReference type="EMBL" id="APWK03000003">
    <property type="protein sequence ID" value="PHH56086.1"/>
    <property type="molecule type" value="Genomic_DNA"/>
</dbReference>
<evidence type="ECO:0000313" key="2">
    <source>
        <dbReference type="EMBL" id="PHH56086.1"/>
    </source>
</evidence>
<reference evidence="2 3" key="2">
    <citation type="journal article" date="2013" name="IMA Fungus">
        <title>IMA Genome-F 1: Ceratocystis fimbriata: Draft nuclear genome sequence for the plant pathogen, Ceratocystis fimbriata.</title>
        <authorList>
            <person name="Wilken P.M."/>
            <person name="Steenkamp E.T."/>
            <person name="Wingfield M.J."/>
            <person name="de Beer Z.W."/>
            <person name="Wingfield B.D."/>
        </authorList>
    </citation>
    <scope>NUCLEOTIDE SEQUENCE [LARGE SCALE GENOMIC DNA]</scope>
    <source>
        <strain evidence="2 3">CBS 114723</strain>
    </source>
</reference>
<protein>
    <submittedName>
        <fullName evidence="2">Uncharacterized protein</fullName>
    </submittedName>
</protein>
<feature type="compositionally biased region" description="Polar residues" evidence="1">
    <location>
        <begin position="40"/>
        <end position="51"/>
    </location>
</feature>
<gene>
    <name evidence="2" type="ORF">CFIMG_003282RAa</name>
</gene>
<feature type="region of interest" description="Disordered" evidence="1">
    <location>
        <begin position="1"/>
        <end position="51"/>
    </location>
</feature>
<evidence type="ECO:0000313" key="3">
    <source>
        <dbReference type="Proteomes" id="UP000222788"/>
    </source>
</evidence>
<name>A0A2C5XKC4_9PEZI</name>
<accession>A0A2C5XKC4</accession>
<keyword evidence="3" id="KW-1185">Reference proteome</keyword>
<feature type="non-terminal residue" evidence="2">
    <location>
        <position position="51"/>
    </location>
</feature>
<proteinExistence type="predicted"/>
<sequence>MHSLLCALRSMEADQPGGAADTGSQADTSKCPFLIIPSPKGSSTGTISPRN</sequence>